<reference evidence="7" key="2">
    <citation type="submission" date="2020-09" db="EMBL/GenBank/DDBJ databases">
        <authorList>
            <person name="Luo X."/>
        </authorList>
    </citation>
    <scope>NUCLEOTIDE SEQUENCE</scope>
    <source>
        <strain evidence="7">TRM S81-3</strain>
    </source>
</reference>
<dbReference type="InterPro" id="IPR049453">
    <property type="entry name" value="Memb_transporter_dom"/>
</dbReference>
<protein>
    <submittedName>
        <fullName evidence="7">FUSC family protein</fullName>
    </submittedName>
</protein>
<evidence type="ECO:0000256" key="1">
    <source>
        <dbReference type="ARBA" id="ARBA00004141"/>
    </source>
</evidence>
<dbReference type="GO" id="GO:0016020">
    <property type="term" value="C:membrane"/>
    <property type="evidence" value="ECO:0007669"/>
    <property type="project" value="UniProtKB-SubCell"/>
</dbReference>
<evidence type="ECO:0000256" key="4">
    <source>
        <dbReference type="ARBA" id="ARBA00023136"/>
    </source>
</evidence>
<feature type="domain" description="Integral membrane bound transporter" evidence="6">
    <location>
        <begin position="48"/>
        <end position="156"/>
    </location>
</feature>
<name>A0A926L098_9ACTN</name>
<proteinExistence type="predicted"/>
<accession>A0A926L098</accession>
<keyword evidence="2 5" id="KW-0812">Transmembrane</keyword>
<evidence type="ECO:0000259" key="6">
    <source>
        <dbReference type="Pfam" id="PF13515"/>
    </source>
</evidence>
<dbReference type="Pfam" id="PF13515">
    <property type="entry name" value="FUSC_2"/>
    <property type="match status" value="1"/>
</dbReference>
<keyword evidence="8" id="KW-1185">Reference proteome</keyword>
<keyword evidence="4 5" id="KW-0472">Membrane</keyword>
<dbReference type="AlphaFoldDB" id="A0A926L098"/>
<feature type="transmembrane region" description="Helical" evidence="5">
    <location>
        <begin position="81"/>
        <end position="107"/>
    </location>
</feature>
<reference evidence="7" key="1">
    <citation type="submission" date="2020-09" db="EMBL/GenBank/DDBJ databases">
        <title>Streptomyces grisecoloratus sp. nov., isolated from cotton soil.</title>
        <authorList>
            <person name="Xing L."/>
        </authorList>
    </citation>
    <scope>NUCLEOTIDE SEQUENCE</scope>
    <source>
        <strain evidence="7">TRM S81-3</strain>
    </source>
</reference>
<feature type="transmembrane region" description="Helical" evidence="5">
    <location>
        <begin position="51"/>
        <end position="69"/>
    </location>
</feature>
<evidence type="ECO:0000256" key="2">
    <source>
        <dbReference type="ARBA" id="ARBA00022692"/>
    </source>
</evidence>
<keyword evidence="3 5" id="KW-1133">Transmembrane helix</keyword>
<dbReference type="EMBL" id="JACVQF010000186">
    <property type="protein sequence ID" value="MBD0420137.1"/>
    <property type="molecule type" value="Genomic_DNA"/>
</dbReference>
<feature type="transmembrane region" description="Helical" evidence="5">
    <location>
        <begin position="148"/>
        <end position="167"/>
    </location>
</feature>
<comment type="subcellular location">
    <subcellularLocation>
        <location evidence="1">Membrane</location>
        <topology evidence="1">Multi-pass membrane protein</topology>
    </subcellularLocation>
</comment>
<feature type="transmembrane region" description="Helical" evidence="5">
    <location>
        <begin position="26"/>
        <end position="45"/>
    </location>
</feature>
<evidence type="ECO:0000256" key="5">
    <source>
        <dbReference type="SAM" id="Phobius"/>
    </source>
</evidence>
<gene>
    <name evidence="7" type="ORF">H0H10_13325</name>
</gene>
<dbReference type="RefSeq" id="WP_188181139.1">
    <property type="nucleotide sequence ID" value="NZ_JACVQF010000186.1"/>
</dbReference>
<comment type="caution">
    <text evidence="7">The sequence shown here is derived from an EMBL/GenBank/DDBJ whole genome shotgun (WGS) entry which is preliminary data.</text>
</comment>
<organism evidence="7 8">
    <name type="scientific">Streptomyces griseicoloratus</name>
    <dbReference type="NCBI Taxonomy" id="2752516"/>
    <lineage>
        <taxon>Bacteria</taxon>
        <taxon>Bacillati</taxon>
        <taxon>Actinomycetota</taxon>
        <taxon>Actinomycetes</taxon>
        <taxon>Kitasatosporales</taxon>
        <taxon>Streptomycetaceae</taxon>
        <taxon>Streptomyces</taxon>
    </lineage>
</organism>
<dbReference type="Proteomes" id="UP000621210">
    <property type="component" value="Unassembled WGS sequence"/>
</dbReference>
<sequence length="424" mass="47006">MLDVREAAASAARLVKWHRDPMAVQAVRSAAAASIAYVIAVRLSPDDAPPLTAPLTALLVVQVTLYATLKMSIRRVNSVVAGVLVAIVFSAVVGLSWWSLALIILAALGVGHLVRAHEFVAEVAISAMLVLGVTAHGALAWARVVETLIGAVVGLAFNLLFAPPVWVEQAGQSIEGLARRVRQLMLRMGEQAAGRTPYLEAAARLHEARRLDHDISQVDEDLRQAEDSLRLNPRVREGLLHRVVLRTGLDTLEICTVVLRVLARTLTDLAKEREPEPLFPQETGATIEQLLSEIADAVVSFAVLVTTSVSDDAESAEERLAAELRQAAITRDKLAKLLLQEVQQDPRQWQLHGAVLTEVNRIIDEMDTEHRSRRLLEELDRHTSEQRERRPRLTRLRDRLLGWLRRIGPRRRGRNRTAAGRRSQ</sequence>
<evidence type="ECO:0000256" key="3">
    <source>
        <dbReference type="ARBA" id="ARBA00022989"/>
    </source>
</evidence>
<feature type="transmembrane region" description="Helical" evidence="5">
    <location>
        <begin position="119"/>
        <end position="141"/>
    </location>
</feature>
<evidence type="ECO:0000313" key="8">
    <source>
        <dbReference type="Proteomes" id="UP000621210"/>
    </source>
</evidence>
<evidence type="ECO:0000313" key="7">
    <source>
        <dbReference type="EMBL" id="MBD0420137.1"/>
    </source>
</evidence>